<name>A0A1H9SZI4_9SPHI</name>
<proteinExistence type="predicted"/>
<keyword evidence="2" id="KW-1185">Reference proteome</keyword>
<dbReference type="PROSITE" id="PS51257">
    <property type="entry name" value="PROKAR_LIPOPROTEIN"/>
    <property type="match status" value="1"/>
</dbReference>
<dbReference type="OrthoDB" id="798527at2"/>
<accession>A0A1H9SZI4</accession>
<dbReference type="STRING" id="390241.SAMN04488023_12019"/>
<gene>
    <name evidence="1" type="ORF">SAMN04488023_12019</name>
</gene>
<dbReference type="Proteomes" id="UP000199572">
    <property type="component" value="Unassembled WGS sequence"/>
</dbReference>
<sequence>MKTKLIYLSLGILAFTACKGPNDLQSFIPGTYVNHAKGEYSEAFDTLTVGELNPVKSSYPVVRKTGFRRIENGKLGKQEYASEKWLGIWDEESESIQVAKNSKIIRFYPDSNVLLLGTREYRKIGGG</sequence>
<evidence type="ECO:0000313" key="2">
    <source>
        <dbReference type="Proteomes" id="UP000199572"/>
    </source>
</evidence>
<organism evidence="1 2">
    <name type="scientific">Pedobacter rhizosphaerae</name>
    <dbReference type="NCBI Taxonomy" id="390241"/>
    <lineage>
        <taxon>Bacteria</taxon>
        <taxon>Pseudomonadati</taxon>
        <taxon>Bacteroidota</taxon>
        <taxon>Sphingobacteriia</taxon>
        <taxon>Sphingobacteriales</taxon>
        <taxon>Sphingobacteriaceae</taxon>
        <taxon>Pedobacter</taxon>
    </lineage>
</organism>
<protein>
    <submittedName>
        <fullName evidence="1">Uncharacterized protein</fullName>
    </submittedName>
</protein>
<evidence type="ECO:0000313" key="1">
    <source>
        <dbReference type="EMBL" id="SER90288.1"/>
    </source>
</evidence>
<dbReference type="RefSeq" id="WP_090885978.1">
    <property type="nucleotide sequence ID" value="NZ_FOGG01000020.1"/>
</dbReference>
<dbReference type="AlphaFoldDB" id="A0A1H9SZI4"/>
<dbReference type="EMBL" id="FOGG01000020">
    <property type="protein sequence ID" value="SER90288.1"/>
    <property type="molecule type" value="Genomic_DNA"/>
</dbReference>
<reference evidence="2" key="1">
    <citation type="submission" date="2016-10" db="EMBL/GenBank/DDBJ databases">
        <authorList>
            <person name="Varghese N."/>
            <person name="Submissions S."/>
        </authorList>
    </citation>
    <scope>NUCLEOTIDE SEQUENCE [LARGE SCALE GENOMIC DNA]</scope>
    <source>
        <strain evidence="2">DSM 18610</strain>
    </source>
</reference>